<evidence type="ECO:0000313" key="1">
    <source>
        <dbReference type="EMBL" id="RKT46423.1"/>
    </source>
</evidence>
<evidence type="ECO:0000313" key="2">
    <source>
        <dbReference type="Proteomes" id="UP000274556"/>
    </source>
</evidence>
<dbReference type="EMBL" id="RBXL01000001">
    <property type="protein sequence ID" value="RKT46423.1"/>
    <property type="molecule type" value="Genomic_DNA"/>
</dbReference>
<keyword evidence="2" id="KW-1185">Reference proteome</keyword>
<accession>A0A495VCR9</accession>
<proteinExistence type="predicted"/>
<gene>
    <name evidence="1" type="ORF">BDD21_3936</name>
</gene>
<comment type="caution">
    <text evidence="1">The sequence shown here is derived from an EMBL/GenBank/DDBJ whole genome shotgun (WGS) entry which is preliminary data.</text>
</comment>
<reference evidence="1 2" key="1">
    <citation type="submission" date="2018-10" db="EMBL/GenBank/DDBJ databases">
        <title>Genomic Encyclopedia of Archaeal and Bacterial Type Strains, Phase II (KMG-II): from individual species to whole genera.</title>
        <authorList>
            <person name="Goeker M."/>
        </authorList>
    </citation>
    <scope>NUCLEOTIDE SEQUENCE [LARGE SCALE GENOMIC DNA]</scope>
    <source>
        <strain evidence="1 2">DSM 235</strain>
    </source>
</reference>
<sequence length="64" mass="6964">MWNERNADTDVAYGTSPHGVLIEQAGCVTEGSARRLARHTGRDAIWLAARADAVTVDARWAGLR</sequence>
<protein>
    <submittedName>
        <fullName evidence="1">Uncharacterized protein</fullName>
    </submittedName>
</protein>
<name>A0A495VCR9_9GAMM</name>
<dbReference type="Proteomes" id="UP000274556">
    <property type="component" value="Unassembled WGS sequence"/>
</dbReference>
<dbReference type="AlphaFoldDB" id="A0A495VCR9"/>
<organism evidence="1 2">
    <name type="scientific">Thiocapsa rosea</name>
    <dbReference type="NCBI Taxonomy" id="69360"/>
    <lineage>
        <taxon>Bacteria</taxon>
        <taxon>Pseudomonadati</taxon>
        <taxon>Pseudomonadota</taxon>
        <taxon>Gammaproteobacteria</taxon>
        <taxon>Chromatiales</taxon>
        <taxon>Chromatiaceae</taxon>
        <taxon>Thiocapsa</taxon>
    </lineage>
</organism>